<protein>
    <recommendedName>
        <fullName evidence="1">Major sperm protein</fullName>
    </recommendedName>
</protein>
<name>A0A0M3HRZ3_ASCLU</name>
<dbReference type="Pfam" id="PF00635">
    <property type="entry name" value="Motile_Sperm"/>
    <property type="match status" value="1"/>
</dbReference>
<dbReference type="InterPro" id="IPR013783">
    <property type="entry name" value="Ig-like_fold"/>
</dbReference>
<dbReference type="PANTHER" id="PTHR22947">
    <property type="entry name" value="MAJOR SPERM PROTEIN"/>
    <property type="match status" value="1"/>
</dbReference>
<accession>A0A0M3HRZ3</accession>
<dbReference type="InterPro" id="IPR000535">
    <property type="entry name" value="MSP_dom"/>
</dbReference>
<sequence>MMIAFCMEFLLNVMVHMAVLSAICTMCGSGQRPESASKKHKKSAKQVANSHSSRVAKLERGSSKSAKRRRSDRSINNDNLAEPPPAEADATQSSKSSKKRDSQCFAKSPRSLKALKCVPATLPTLAVEPSDLRWTEEGGTRTIRISNLTNERQAMKVKCSDNYLYSVDPVYTFVEPGSRISVEVVRNNGALKLDEMVFVTTKAKADDQHAKSLFMGKKGNLAAIVPLLSATA</sequence>
<dbReference type="AlphaFoldDB" id="A0A0M3HRZ3"/>
<dbReference type="SUPFAM" id="SSF49354">
    <property type="entry name" value="PapD-like"/>
    <property type="match status" value="1"/>
</dbReference>
<keyword evidence="1" id="KW-0963">Cytoplasm</keyword>
<keyword evidence="1" id="KW-0206">Cytoskeleton</keyword>
<dbReference type="Proteomes" id="UP000036681">
    <property type="component" value="Unplaced"/>
</dbReference>
<dbReference type="InterPro" id="IPR051774">
    <property type="entry name" value="Sperm-specific_class_P"/>
</dbReference>
<evidence type="ECO:0000313" key="6">
    <source>
        <dbReference type="WBParaSite" id="ALUE_0000516201-mRNA-1"/>
    </source>
</evidence>
<keyword evidence="5" id="KW-1185">Reference proteome</keyword>
<evidence type="ECO:0000256" key="3">
    <source>
        <dbReference type="SAM" id="SignalP"/>
    </source>
</evidence>
<dbReference type="InterPro" id="IPR008962">
    <property type="entry name" value="PapD-like_sf"/>
</dbReference>
<dbReference type="PROSITE" id="PS50202">
    <property type="entry name" value="MSP"/>
    <property type="match status" value="1"/>
</dbReference>
<keyword evidence="3" id="KW-0732">Signal</keyword>
<evidence type="ECO:0000313" key="5">
    <source>
        <dbReference type="Proteomes" id="UP000036681"/>
    </source>
</evidence>
<feature type="region of interest" description="Disordered" evidence="2">
    <location>
        <begin position="31"/>
        <end position="103"/>
    </location>
</feature>
<feature type="domain" description="MSP" evidence="4">
    <location>
        <begin position="124"/>
        <end position="232"/>
    </location>
</feature>
<dbReference type="PANTHER" id="PTHR22947:SF12">
    <property type="entry name" value="MAJOR SPERM PROTEIN"/>
    <property type="match status" value="1"/>
</dbReference>
<dbReference type="Gene3D" id="2.60.40.10">
    <property type="entry name" value="Immunoglobulins"/>
    <property type="match status" value="1"/>
</dbReference>
<proteinExistence type="predicted"/>
<evidence type="ECO:0000259" key="4">
    <source>
        <dbReference type="PROSITE" id="PS50202"/>
    </source>
</evidence>
<reference evidence="6" key="1">
    <citation type="submission" date="2017-02" db="UniProtKB">
        <authorList>
            <consortium name="WormBaseParasite"/>
        </authorList>
    </citation>
    <scope>IDENTIFICATION</scope>
</reference>
<feature type="chain" id="PRO_5005656667" description="Major sperm protein" evidence="3">
    <location>
        <begin position="31"/>
        <end position="232"/>
    </location>
</feature>
<evidence type="ECO:0000256" key="1">
    <source>
        <dbReference type="RuleBase" id="RU003425"/>
    </source>
</evidence>
<comment type="function">
    <text evidence="1">Central component in molecular interactions underlying sperm crawling. Forms an extensive filament system that extends from sperm villipoda, along the leading edge of the pseudopod.</text>
</comment>
<feature type="signal peptide" evidence="3">
    <location>
        <begin position="1"/>
        <end position="30"/>
    </location>
</feature>
<dbReference type="WBParaSite" id="ALUE_0000516201-mRNA-1">
    <property type="protein sequence ID" value="ALUE_0000516201-mRNA-1"/>
    <property type="gene ID" value="ALUE_0000516201"/>
</dbReference>
<evidence type="ECO:0000256" key="2">
    <source>
        <dbReference type="SAM" id="MobiDB-lite"/>
    </source>
</evidence>
<organism evidence="5 6">
    <name type="scientific">Ascaris lumbricoides</name>
    <name type="common">Giant roundworm</name>
    <dbReference type="NCBI Taxonomy" id="6252"/>
    <lineage>
        <taxon>Eukaryota</taxon>
        <taxon>Metazoa</taxon>
        <taxon>Ecdysozoa</taxon>
        <taxon>Nematoda</taxon>
        <taxon>Chromadorea</taxon>
        <taxon>Rhabditida</taxon>
        <taxon>Spirurina</taxon>
        <taxon>Ascaridomorpha</taxon>
        <taxon>Ascaridoidea</taxon>
        <taxon>Ascarididae</taxon>
        <taxon>Ascaris</taxon>
    </lineage>
</organism>